<name>A0A2W4UQI6_9CYAN</name>
<evidence type="ECO:0000256" key="1">
    <source>
        <dbReference type="SAM" id="Coils"/>
    </source>
</evidence>
<proteinExistence type="predicted"/>
<dbReference type="AlphaFoldDB" id="A0A2W4UQI6"/>
<organism evidence="3 4">
    <name type="scientific">Leptolyngbya foveolarum</name>
    <dbReference type="NCBI Taxonomy" id="47253"/>
    <lineage>
        <taxon>Bacteria</taxon>
        <taxon>Bacillati</taxon>
        <taxon>Cyanobacteriota</taxon>
        <taxon>Cyanophyceae</taxon>
        <taxon>Leptolyngbyales</taxon>
        <taxon>Leptolyngbyaceae</taxon>
        <taxon>Leptolyngbya group</taxon>
        <taxon>Leptolyngbya</taxon>
    </lineage>
</organism>
<sequence length="240" mass="25679">MSTSVLPQLLEVDSELSAQATALEAQLTELQEKRKGIQTVIAMFESGNAPDMRDIAAITGSRGKSDLLDESAPKTAKKTTTKTATAKTATARAAKTTAKAEGKTTKAKRGRPAKVKVAAPTDTSVDTLEIDSVTDTAATEKQMTGKRSGRTAKWQRYVQESYRQAPLPDVIGGVLQAQPGSVFKIADVMNAVFQEDMPKNHFLTARNRVSNILSAGAREGSWYRGRGGTYSVSEKAVKAS</sequence>
<reference evidence="3 4" key="2">
    <citation type="submission" date="2018-06" db="EMBL/GenBank/DDBJ databases">
        <title>Metagenomic assembly of (sub)arctic Cyanobacteria and their associated microbiome from non-axenic cultures.</title>
        <authorList>
            <person name="Baurain D."/>
        </authorList>
    </citation>
    <scope>NUCLEOTIDE SEQUENCE [LARGE SCALE GENOMIC DNA]</scope>
    <source>
        <strain evidence="3">ULC129bin1</strain>
    </source>
</reference>
<feature type="compositionally biased region" description="Low complexity" evidence="2">
    <location>
        <begin position="81"/>
        <end position="97"/>
    </location>
</feature>
<comment type="caution">
    <text evidence="3">The sequence shown here is derived from an EMBL/GenBank/DDBJ whole genome shotgun (WGS) entry which is preliminary data.</text>
</comment>
<feature type="compositionally biased region" description="Basic residues" evidence="2">
    <location>
        <begin position="105"/>
        <end position="114"/>
    </location>
</feature>
<dbReference type="EMBL" id="QBMC01000007">
    <property type="protein sequence ID" value="PZO22712.1"/>
    <property type="molecule type" value="Genomic_DNA"/>
</dbReference>
<protein>
    <submittedName>
        <fullName evidence="3">Uncharacterized protein</fullName>
    </submittedName>
</protein>
<evidence type="ECO:0000256" key="2">
    <source>
        <dbReference type="SAM" id="MobiDB-lite"/>
    </source>
</evidence>
<accession>A0A2W4UQI6</accession>
<feature type="region of interest" description="Disordered" evidence="2">
    <location>
        <begin position="64"/>
        <end position="120"/>
    </location>
</feature>
<gene>
    <name evidence="3" type="ORF">DCF25_02015</name>
</gene>
<evidence type="ECO:0000313" key="3">
    <source>
        <dbReference type="EMBL" id="PZO22712.1"/>
    </source>
</evidence>
<evidence type="ECO:0000313" key="4">
    <source>
        <dbReference type="Proteomes" id="UP000249354"/>
    </source>
</evidence>
<reference evidence="4" key="1">
    <citation type="submission" date="2018-04" db="EMBL/GenBank/DDBJ databases">
        <authorList>
            <person name="Cornet L."/>
        </authorList>
    </citation>
    <scope>NUCLEOTIDE SEQUENCE [LARGE SCALE GENOMIC DNA]</scope>
</reference>
<keyword evidence="1" id="KW-0175">Coiled coil</keyword>
<feature type="coiled-coil region" evidence="1">
    <location>
        <begin position="13"/>
        <end position="40"/>
    </location>
</feature>
<dbReference type="Proteomes" id="UP000249354">
    <property type="component" value="Unassembled WGS sequence"/>
</dbReference>